<dbReference type="Pfam" id="PF12937">
    <property type="entry name" value="F-box-like"/>
    <property type="match status" value="1"/>
</dbReference>
<dbReference type="InterPro" id="IPR001810">
    <property type="entry name" value="F-box_dom"/>
</dbReference>
<dbReference type="PROSITE" id="PS50088">
    <property type="entry name" value="ANK_REPEAT"/>
    <property type="match status" value="4"/>
</dbReference>
<name>A0ABR4FWC3_9EURO</name>
<organism evidence="5 6">
    <name type="scientific">Aspergillus keveii</name>
    <dbReference type="NCBI Taxonomy" id="714993"/>
    <lineage>
        <taxon>Eukaryota</taxon>
        <taxon>Fungi</taxon>
        <taxon>Dikarya</taxon>
        <taxon>Ascomycota</taxon>
        <taxon>Pezizomycotina</taxon>
        <taxon>Eurotiomycetes</taxon>
        <taxon>Eurotiomycetidae</taxon>
        <taxon>Eurotiales</taxon>
        <taxon>Aspergillaceae</taxon>
        <taxon>Aspergillus</taxon>
        <taxon>Aspergillus subgen. Nidulantes</taxon>
    </lineage>
</organism>
<dbReference type="InterPro" id="IPR002110">
    <property type="entry name" value="Ankyrin_rpt"/>
</dbReference>
<dbReference type="CDD" id="cd09917">
    <property type="entry name" value="F-box_SF"/>
    <property type="match status" value="1"/>
</dbReference>
<feature type="repeat" description="ANK" evidence="3">
    <location>
        <begin position="373"/>
        <end position="405"/>
    </location>
</feature>
<dbReference type="Pfam" id="PF12796">
    <property type="entry name" value="Ank_2"/>
    <property type="match status" value="2"/>
</dbReference>
<evidence type="ECO:0000313" key="5">
    <source>
        <dbReference type="EMBL" id="KAL2787550.1"/>
    </source>
</evidence>
<comment type="caution">
    <text evidence="5">The sequence shown here is derived from an EMBL/GenBank/DDBJ whole genome shotgun (WGS) entry which is preliminary data.</text>
</comment>
<gene>
    <name evidence="5" type="ORF">BJX66DRAFT_310635</name>
</gene>
<dbReference type="PANTHER" id="PTHR24198">
    <property type="entry name" value="ANKYRIN REPEAT AND PROTEIN KINASE DOMAIN-CONTAINING PROTEIN"/>
    <property type="match status" value="1"/>
</dbReference>
<feature type="repeat" description="ANK" evidence="3">
    <location>
        <begin position="190"/>
        <end position="222"/>
    </location>
</feature>
<dbReference type="SUPFAM" id="SSF48403">
    <property type="entry name" value="Ankyrin repeat"/>
    <property type="match status" value="2"/>
</dbReference>
<evidence type="ECO:0000256" key="1">
    <source>
        <dbReference type="ARBA" id="ARBA00022737"/>
    </source>
</evidence>
<dbReference type="SMART" id="SM00256">
    <property type="entry name" value="FBOX"/>
    <property type="match status" value="1"/>
</dbReference>
<feature type="repeat" description="ANK" evidence="3">
    <location>
        <begin position="229"/>
        <end position="258"/>
    </location>
</feature>
<keyword evidence="6" id="KW-1185">Reference proteome</keyword>
<feature type="repeat" description="ANK" evidence="3">
    <location>
        <begin position="407"/>
        <end position="439"/>
    </location>
</feature>
<evidence type="ECO:0000313" key="6">
    <source>
        <dbReference type="Proteomes" id="UP001610563"/>
    </source>
</evidence>
<proteinExistence type="predicted"/>
<evidence type="ECO:0000256" key="2">
    <source>
        <dbReference type="ARBA" id="ARBA00023043"/>
    </source>
</evidence>
<keyword evidence="2 3" id="KW-0040">ANK repeat</keyword>
<evidence type="ECO:0000256" key="3">
    <source>
        <dbReference type="PROSITE-ProRule" id="PRU00023"/>
    </source>
</evidence>
<accession>A0ABR4FWC3</accession>
<protein>
    <submittedName>
        <fullName evidence="5">Ankyrin repeat-containing domain protein</fullName>
    </submittedName>
</protein>
<sequence length="729" mass="78000">MNSLPPELVLQITTHLEFTRDIAALARTSRALHDLLGDLVYSHNCQYENGRGLERAVKLNIPRAVSSLLAHGAGTTLPGPRFVRILTETAIRHASLDIICMLQQQSIDADADHGDARGPGSHPLPRCMADWMVTQGTPLAEAIDGGEDKYNDLRYMAHYQVAPLLEQAIRADRVDVVRMLIGAGVEPGIHGDAALLCGARWGSPELVNVLVQFGCDVNQRDERVPGISTALHCAVWAGKVDNVRVLLRAGADLEALDEASGTPLCLAAKIGVLGVVEVLVEAGAVLDPPIAEGVVLVPLIRAAEGGHGAVAEYLLRQIDVGSIIRGETAEAAIGRSALLAVSSMLGYTELAERIASSGDDVNIPLKRPHPQQPPRSMLSLAAEHGHIELIDLLLRHGANTFIECDRGYYQPLAYAAREGHEAIVRRLLEAGATTDIPIDDMGTTILQVSAGMPATAQALLDHGATPTKSVILAALSTGNIDLVLDLVSRGFFQLQDCGTDEALLSEAVSGGQAALDFLRDHGIVPDPGDPEHRRPLEIAIRSGDVDTVRYCLSDTYGGSGFTGILQRHASTLLCVAVSDGDWRRQGGGVAMLEVVVAALSASMSTTASSSPSTSSTPYTQEEYQQALTDALHLAIPTSRRTAIPLLLGSGADVDWGNTEGKTAWDFACWRGDGIILELLLEHAYAKMGGDLDGFRRYILPIEEKARESGQVAAVKAISYFYYRRRYPVP</sequence>
<dbReference type="InterPro" id="IPR036770">
    <property type="entry name" value="Ankyrin_rpt-contain_sf"/>
</dbReference>
<dbReference type="PANTHER" id="PTHR24198:SF165">
    <property type="entry name" value="ANKYRIN REPEAT-CONTAINING PROTEIN-RELATED"/>
    <property type="match status" value="1"/>
</dbReference>
<reference evidence="5 6" key="1">
    <citation type="submission" date="2024-07" db="EMBL/GenBank/DDBJ databases">
        <title>Section-level genome sequencing and comparative genomics of Aspergillus sections Usti and Cavernicolus.</title>
        <authorList>
            <consortium name="Lawrence Berkeley National Laboratory"/>
            <person name="Nybo J.L."/>
            <person name="Vesth T.C."/>
            <person name="Theobald S."/>
            <person name="Frisvad J.C."/>
            <person name="Larsen T.O."/>
            <person name="Kjaerboelling I."/>
            <person name="Rothschild-Mancinelli K."/>
            <person name="Lyhne E.K."/>
            <person name="Kogle M.E."/>
            <person name="Barry K."/>
            <person name="Clum A."/>
            <person name="Na H."/>
            <person name="Ledsgaard L."/>
            <person name="Lin J."/>
            <person name="Lipzen A."/>
            <person name="Kuo A."/>
            <person name="Riley R."/>
            <person name="Mondo S."/>
            <person name="Labutti K."/>
            <person name="Haridas S."/>
            <person name="Pangalinan J."/>
            <person name="Salamov A.A."/>
            <person name="Simmons B.A."/>
            <person name="Magnuson J.K."/>
            <person name="Chen J."/>
            <person name="Drula E."/>
            <person name="Henrissat B."/>
            <person name="Wiebenga A."/>
            <person name="Lubbers R.J."/>
            <person name="Gomes A.C."/>
            <person name="Makela M.R."/>
            <person name="Stajich J."/>
            <person name="Grigoriev I.V."/>
            <person name="Mortensen U.H."/>
            <person name="De Vries R.P."/>
            <person name="Baker S.E."/>
            <person name="Andersen M.R."/>
        </authorList>
    </citation>
    <scope>NUCLEOTIDE SEQUENCE [LARGE SCALE GENOMIC DNA]</scope>
    <source>
        <strain evidence="5 6">CBS 209.92</strain>
    </source>
</reference>
<keyword evidence="1" id="KW-0677">Repeat</keyword>
<dbReference type="SMART" id="SM00248">
    <property type="entry name" value="ANK"/>
    <property type="match status" value="10"/>
</dbReference>
<dbReference type="Gene3D" id="1.25.40.20">
    <property type="entry name" value="Ankyrin repeat-containing domain"/>
    <property type="match status" value="2"/>
</dbReference>
<dbReference type="Proteomes" id="UP001610563">
    <property type="component" value="Unassembled WGS sequence"/>
</dbReference>
<evidence type="ECO:0000259" key="4">
    <source>
        <dbReference type="SMART" id="SM00256"/>
    </source>
</evidence>
<feature type="domain" description="F-box" evidence="4">
    <location>
        <begin position="4"/>
        <end position="45"/>
    </location>
</feature>
<dbReference type="EMBL" id="JBFTWV010000094">
    <property type="protein sequence ID" value="KAL2787550.1"/>
    <property type="molecule type" value="Genomic_DNA"/>
</dbReference>
<dbReference type="PROSITE" id="PS50297">
    <property type="entry name" value="ANK_REP_REGION"/>
    <property type="match status" value="2"/>
</dbReference>